<keyword evidence="3" id="KW-1185">Reference proteome</keyword>
<name>A0A194RQ86_PAPMA</name>
<protein>
    <submittedName>
        <fullName evidence="2">Uncharacterized protein</fullName>
    </submittedName>
</protein>
<dbReference type="Proteomes" id="UP000053240">
    <property type="component" value="Unassembled WGS sequence"/>
</dbReference>
<proteinExistence type="predicted"/>
<gene>
    <name evidence="2" type="ORF">RR48_12034</name>
</gene>
<reference evidence="2 3" key="1">
    <citation type="journal article" date="2015" name="Nat. Commun.">
        <title>Outbred genome sequencing and CRISPR/Cas9 gene editing in butterflies.</title>
        <authorList>
            <person name="Li X."/>
            <person name="Fan D."/>
            <person name="Zhang W."/>
            <person name="Liu G."/>
            <person name="Zhang L."/>
            <person name="Zhao L."/>
            <person name="Fang X."/>
            <person name="Chen L."/>
            <person name="Dong Y."/>
            <person name="Chen Y."/>
            <person name="Ding Y."/>
            <person name="Zhao R."/>
            <person name="Feng M."/>
            <person name="Zhu Y."/>
            <person name="Feng Y."/>
            <person name="Jiang X."/>
            <person name="Zhu D."/>
            <person name="Xiang H."/>
            <person name="Feng X."/>
            <person name="Li S."/>
            <person name="Wang J."/>
            <person name="Zhang G."/>
            <person name="Kronforst M.R."/>
            <person name="Wang W."/>
        </authorList>
    </citation>
    <scope>NUCLEOTIDE SEQUENCE [LARGE SCALE GENOMIC DNA]</scope>
    <source>
        <strain evidence="2">Ya'a_city_454_Pm</strain>
        <tissue evidence="2">Whole body</tissue>
    </source>
</reference>
<evidence type="ECO:0000256" key="1">
    <source>
        <dbReference type="SAM" id="MobiDB-lite"/>
    </source>
</evidence>
<dbReference type="EMBL" id="KQ460045">
    <property type="protein sequence ID" value="KPJ18186.1"/>
    <property type="molecule type" value="Genomic_DNA"/>
</dbReference>
<feature type="region of interest" description="Disordered" evidence="1">
    <location>
        <begin position="55"/>
        <end position="81"/>
    </location>
</feature>
<sequence length="138" mass="14716">MASKINREHLYPLGTGPYTTHASKCGSRTFSASLTQVAPISGFYISQRGKHCADTDRGSFVSSRRGGHWRPAACRGSGEGGRALQRSVRDYALARSPEGRSSTVSLPASLPKSPIAIVPRLKASLQIFAISMHSTTLG</sequence>
<evidence type="ECO:0000313" key="2">
    <source>
        <dbReference type="EMBL" id="KPJ18186.1"/>
    </source>
</evidence>
<dbReference type="InParanoid" id="A0A194RQ86"/>
<organism evidence="2 3">
    <name type="scientific">Papilio machaon</name>
    <name type="common">Old World swallowtail butterfly</name>
    <dbReference type="NCBI Taxonomy" id="76193"/>
    <lineage>
        <taxon>Eukaryota</taxon>
        <taxon>Metazoa</taxon>
        <taxon>Ecdysozoa</taxon>
        <taxon>Arthropoda</taxon>
        <taxon>Hexapoda</taxon>
        <taxon>Insecta</taxon>
        <taxon>Pterygota</taxon>
        <taxon>Neoptera</taxon>
        <taxon>Endopterygota</taxon>
        <taxon>Lepidoptera</taxon>
        <taxon>Glossata</taxon>
        <taxon>Ditrysia</taxon>
        <taxon>Papilionoidea</taxon>
        <taxon>Papilionidae</taxon>
        <taxon>Papilioninae</taxon>
        <taxon>Papilio</taxon>
    </lineage>
</organism>
<dbReference type="AlphaFoldDB" id="A0A194RQ86"/>
<evidence type="ECO:0000313" key="3">
    <source>
        <dbReference type="Proteomes" id="UP000053240"/>
    </source>
</evidence>
<accession>A0A194RQ86</accession>